<dbReference type="PANTHER" id="PTHR33116">
    <property type="entry name" value="REVERSE TRANSCRIPTASE ZINC-BINDING DOMAIN-CONTAINING PROTEIN-RELATED-RELATED"/>
    <property type="match status" value="1"/>
</dbReference>
<sequence length="235" mass="27705">MVREAVQKKMISGFEVGENKIHINIQQFADDTLIVLELKLENVIVLKSILCYFEVVSGLRVNFHKSSLGALSIQNHMLDRFVGLLNCGKLVFPFSYLGIPVRVNARRKEVWQPLLQKMRKKLTPWRYRNLSIALNEIFFRGQVRGRGTLLGLGIRDVFNFNKALVCKCRWRILCERRALWVRVLRSKYGNFPRLYSLSSSKLVFVSDIGDWDQSEWKWNLPWRRECMVWEEQLII</sequence>
<proteinExistence type="predicted"/>
<dbReference type="EMBL" id="KQ483445">
    <property type="protein sequence ID" value="KYP50951.1"/>
    <property type="molecule type" value="Genomic_DNA"/>
</dbReference>
<keyword evidence="2" id="KW-1185">Reference proteome</keyword>
<evidence type="ECO:0000313" key="2">
    <source>
        <dbReference type="Proteomes" id="UP000075243"/>
    </source>
</evidence>
<protein>
    <submittedName>
        <fullName evidence="1">Uncharacterized protein</fullName>
    </submittedName>
</protein>
<organism evidence="1 2">
    <name type="scientific">Cajanus cajan</name>
    <name type="common">Pigeon pea</name>
    <name type="synonym">Cajanus indicus</name>
    <dbReference type="NCBI Taxonomy" id="3821"/>
    <lineage>
        <taxon>Eukaryota</taxon>
        <taxon>Viridiplantae</taxon>
        <taxon>Streptophyta</taxon>
        <taxon>Embryophyta</taxon>
        <taxon>Tracheophyta</taxon>
        <taxon>Spermatophyta</taxon>
        <taxon>Magnoliopsida</taxon>
        <taxon>eudicotyledons</taxon>
        <taxon>Gunneridae</taxon>
        <taxon>Pentapetalae</taxon>
        <taxon>rosids</taxon>
        <taxon>fabids</taxon>
        <taxon>Fabales</taxon>
        <taxon>Fabaceae</taxon>
        <taxon>Papilionoideae</taxon>
        <taxon>50 kb inversion clade</taxon>
        <taxon>NPAAA clade</taxon>
        <taxon>indigoferoid/millettioid clade</taxon>
        <taxon>Phaseoleae</taxon>
        <taxon>Cajanus</taxon>
    </lineage>
</organism>
<dbReference type="AlphaFoldDB" id="A0A151S885"/>
<evidence type="ECO:0000313" key="1">
    <source>
        <dbReference type="EMBL" id="KYP50951.1"/>
    </source>
</evidence>
<reference evidence="1" key="1">
    <citation type="journal article" date="2012" name="Nat. Biotechnol.">
        <title>Draft genome sequence of pigeonpea (Cajanus cajan), an orphan legume crop of resource-poor farmers.</title>
        <authorList>
            <person name="Varshney R.K."/>
            <person name="Chen W."/>
            <person name="Li Y."/>
            <person name="Bharti A.K."/>
            <person name="Saxena R.K."/>
            <person name="Schlueter J.A."/>
            <person name="Donoghue M.T."/>
            <person name="Azam S."/>
            <person name="Fan G."/>
            <person name="Whaley A.M."/>
            <person name="Farmer A.D."/>
            <person name="Sheridan J."/>
            <person name="Iwata A."/>
            <person name="Tuteja R."/>
            <person name="Penmetsa R.V."/>
            <person name="Wu W."/>
            <person name="Upadhyaya H.D."/>
            <person name="Yang S.P."/>
            <person name="Shah T."/>
            <person name="Saxena K.B."/>
            <person name="Michael T."/>
            <person name="McCombie W.R."/>
            <person name="Yang B."/>
            <person name="Zhang G."/>
            <person name="Yang H."/>
            <person name="Wang J."/>
            <person name="Spillane C."/>
            <person name="Cook D.R."/>
            <person name="May G.D."/>
            <person name="Xu X."/>
            <person name="Jackson S.A."/>
        </authorList>
    </citation>
    <scope>NUCLEOTIDE SEQUENCE [LARGE SCALE GENOMIC DNA]</scope>
</reference>
<dbReference type="Gramene" id="C.cajan_24990.t">
    <property type="protein sequence ID" value="C.cajan_24990.t"/>
    <property type="gene ID" value="C.cajan_24990"/>
</dbReference>
<dbReference type="PANTHER" id="PTHR33116:SF78">
    <property type="entry name" value="OS12G0587133 PROTEIN"/>
    <property type="match status" value="1"/>
</dbReference>
<name>A0A151S885_CAJCA</name>
<dbReference type="Proteomes" id="UP000075243">
    <property type="component" value="Unassembled WGS sequence"/>
</dbReference>
<gene>
    <name evidence="1" type="ORF">KK1_027161</name>
</gene>
<accession>A0A151S885</accession>